<dbReference type="PANTHER" id="PTHR10827">
    <property type="entry name" value="RETICULOCALBIN"/>
    <property type="match status" value="1"/>
</dbReference>
<evidence type="ECO:0000313" key="2">
    <source>
        <dbReference type="Proteomes" id="UP000061569"/>
    </source>
</evidence>
<dbReference type="Pfam" id="PF13499">
    <property type="entry name" value="EF-hand_7"/>
    <property type="match status" value="1"/>
</dbReference>
<dbReference type="PROSITE" id="PS00018">
    <property type="entry name" value="EF_HAND_1"/>
    <property type="match status" value="1"/>
</dbReference>
<protein>
    <submittedName>
        <fullName evidence="1">Calcium-binding EF-hand</fullName>
    </submittedName>
</protein>
<name>A0A0S2DB31_LYSEN</name>
<proteinExistence type="predicted"/>
<dbReference type="KEGG" id="lez:GLE_0393"/>
<accession>A0A0S2DB31</accession>
<reference evidence="1 2" key="1">
    <citation type="submission" date="2015-11" db="EMBL/GenBank/DDBJ databases">
        <title>Genome sequences of Lysobacter enzymogenes strain C3 and Lysobacter antibioticus ATCC 29479.</title>
        <authorList>
            <person name="Kobayashi D.Y."/>
        </authorList>
    </citation>
    <scope>NUCLEOTIDE SEQUENCE [LARGE SCALE GENOMIC DNA]</scope>
    <source>
        <strain evidence="1 2">C3</strain>
    </source>
</reference>
<gene>
    <name evidence="1" type="ORF">GLE_0393</name>
</gene>
<dbReference type="Gene3D" id="1.10.238.10">
    <property type="entry name" value="EF-hand"/>
    <property type="match status" value="2"/>
</dbReference>
<dbReference type="PANTHER" id="PTHR10827:SF85">
    <property type="entry name" value="CALCIUM-BINDING PROTEIN"/>
    <property type="match status" value="1"/>
</dbReference>
<dbReference type="OrthoDB" id="6089795at2"/>
<dbReference type="InterPro" id="IPR002048">
    <property type="entry name" value="EF_hand_dom"/>
</dbReference>
<organism evidence="1 2">
    <name type="scientific">Lysobacter enzymogenes</name>
    <dbReference type="NCBI Taxonomy" id="69"/>
    <lineage>
        <taxon>Bacteria</taxon>
        <taxon>Pseudomonadati</taxon>
        <taxon>Pseudomonadota</taxon>
        <taxon>Gammaproteobacteria</taxon>
        <taxon>Lysobacterales</taxon>
        <taxon>Lysobacteraceae</taxon>
        <taxon>Lysobacter</taxon>
    </lineage>
</organism>
<dbReference type="CDD" id="cd00051">
    <property type="entry name" value="EFh"/>
    <property type="match status" value="2"/>
</dbReference>
<dbReference type="SMART" id="SM00054">
    <property type="entry name" value="EFh"/>
    <property type="match status" value="3"/>
</dbReference>
<dbReference type="Pfam" id="PF13202">
    <property type="entry name" value="EF-hand_5"/>
    <property type="match status" value="1"/>
</dbReference>
<sequence>MKNAIVLVALSAVAAVANAAPSDPKQTYIDATFSAMDANKDGRVDKSEYAKFQNSRFNQQAESVDAAFKEMDKDGDGKVSKKEAAIVPEIAKYFDGLDSDRDGFLSLKEMQQAMVAAQTADASKK</sequence>
<dbReference type="EMBL" id="CP013140">
    <property type="protein sequence ID" value="ALN55751.1"/>
    <property type="molecule type" value="Genomic_DNA"/>
</dbReference>
<dbReference type="PATRIC" id="fig|69.6.peg.390"/>
<dbReference type="InterPro" id="IPR011992">
    <property type="entry name" value="EF-hand-dom_pair"/>
</dbReference>
<dbReference type="PROSITE" id="PS50222">
    <property type="entry name" value="EF_HAND_2"/>
    <property type="match status" value="2"/>
</dbReference>
<evidence type="ECO:0000313" key="1">
    <source>
        <dbReference type="EMBL" id="ALN55751.1"/>
    </source>
</evidence>
<dbReference type="Proteomes" id="UP000061569">
    <property type="component" value="Chromosome"/>
</dbReference>
<dbReference type="AlphaFoldDB" id="A0A0S2DB31"/>
<dbReference type="GO" id="GO:0005509">
    <property type="term" value="F:calcium ion binding"/>
    <property type="evidence" value="ECO:0007669"/>
    <property type="project" value="InterPro"/>
</dbReference>
<dbReference type="InterPro" id="IPR018247">
    <property type="entry name" value="EF_Hand_1_Ca_BS"/>
</dbReference>
<dbReference type="SUPFAM" id="SSF47473">
    <property type="entry name" value="EF-hand"/>
    <property type="match status" value="1"/>
</dbReference>